<dbReference type="InterPro" id="IPR000634">
    <property type="entry name" value="Ser/Thr_deHydtase_PyrdxlP-BS"/>
</dbReference>
<keyword evidence="6 12" id="KW-0028">Amino-acid biosynthesis</keyword>
<dbReference type="GO" id="GO:0006565">
    <property type="term" value="P:L-serine catabolic process"/>
    <property type="evidence" value="ECO:0007669"/>
    <property type="project" value="TreeGrafter"/>
</dbReference>
<keyword evidence="7 12" id="KW-0412">Isoleucine biosynthesis</keyword>
<evidence type="ECO:0000256" key="11">
    <source>
        <dbReference type="ARBA" id="ARBA00025527"/>
    </source>
</evidence>
<evidence type="ECO:0000256" key="4">
    <source>
        <dbReference type="ARBA" id="ARBA00010869"/>
    </source>
</evidence>
<organism evidence="14 15">
    <name type="scientific">Cereibacter sphaeroides</name>
    <name type="common">Rhodobacter sphaeroides</name>
    <dbReference type="NCBI Taxonomy" id="1063"/>
    <lineage>
        <taxon>Bacteria</taxon>
        <taxon>Pseudomonadati</taxon>
        <taxon>Pseudomonadota</taxon>
        <taxon>Alphaproteobacteria</taxon>
        <taxon>Rhodobacterales</taxon>
        <taxon>Paracoccaceae</taxon>
        <taxon>Cereibacter</taxon>
    </lineage>
</organism>
<dbReference type="CDD" id="cd01562">
    <property type="entry name" value="Thr-dehyd"/>
    <property type="match status" value="1"/>
</dbReference>
<dbReference type="InterPro" id="IPR001721">
    <property type="entry name" value="TD_ACT-like"/>
</dbReference>
<dbReference type="InterPro" id="IPR038110">
    <property type="entry name" value="TD_ACT-like_sf"/>
</dbReference>
<dbReference type="PANTHER" id="PTHR48078:SF11">
    <property type="entry name" value="THREONINE DEHYDRATASE, MITOCHONDRIAL"/>
    <property type="match status" value="1"/>
</dbReference>
<gene>
    <name evidence="12" type="primary">ilvA</name>
    <name evidence="14" type="ORF">D1114_05270</name>
</gene>
<protein>
    <recommendedName>
        <fullName evidence="12">L-threonine dehydratase</fullName>
        <ecNumber evidence="12">4.3.1.19</ecNumber>
    </recommendedName>
    <alternativeName>
        <fullName evidence="12">Threonine deaminase</fullName>
    </alternativeName>
</protein>
<dbReference type="Gene3D" id="3.40.1020.10">
    <property type="entry name" value="Biosynthetic Threonine Deaminase, Domain 3"/>
    <property type="match status" value="1"/>
</dbReference>
<comment type="similarity">
    <text evidence="4 12">Belongs to the serine/threonine dehydratase family.</text>
</comment>
<dbReference type="Proteomes" id="UP000266305">
    <property type="component" value="Unassembled WGS sequence"/>
</dbReference>
<dbReference type="InterPro" id="IPR001926">
    <property type="entry name" value="TrpB-like_PALP"/>
</dbReference>
<keyword evidence="9 12" id="KW-0456">Lyase</keyword>
<comment type="function">
    <text evidence="11 12">Catalyzes the anaerobic formation of alpha-ketobutyrate and ammonia from threonine in a two-step reaction. The first step involved a dehydration of threonine and a production of enamine intermediates (aminocrotonate), which tautomerizes to its imine form (iminobutyrate). Both intermediates are unstable and short-lived. The second step is the nonenzymatic hydrolysis of the enamine/imine intermediates to form 2-ketobutyrate and free ammonia. In the low water environment of the cell, the second step is accelerated by RidA.</text>
</comment>
<feature type="domain" description="ACT-like" evidence="13">
    <location>
        <begin position="333"/>
        <end position="406"/>
    </location>
</feature>
<evidence type="ECO:0000256" key="2">
    <source>
        <dbReference type="ARBA" id="ARBA00001933"/>
    </source>
</evidence>
<accession>A0AAX1UNQ4</accession>
<sequence length="415" mass="45420">MTQFARNARAATRALRDLFPETPLQRNDHLSARYGADIWLKREDLTPVRSYKLRGAFTAMRKVRDARPDQRSFVCASAGNHAQGVAYACRHFGVKGTIFMPVTTPQQKIAKTRTFGGEAVEIVLTGDYFDQTLAAAQSWCAEQKAHFLAPFDDPDVIEGQASVGVELLEQLGRAPDLVVLPVGGGGLASGVTAFLRSEAPETDFRFVEPAGGASLLAALEAGGPTALPRVNSFVDGAAVARLGQLPFSMLDWVRPDQVHLAPEDRICITMLEMLNVEGIVLEPAGALSVDVLPELADRIRGRTVVCVTSGGNFDFERLPEVKERAQRYSGLKKYFILRMPQRPGALREFLMMLGPDDDIARFEYLKKSARNFGSVLIGIETREAGNFARLTAVMEEAGLNYRDITGDDALAEFLV</sequence>
<dbReference type="InterPro" id="IPR011820">
    <property type="entry name" value="IlvA"/>
</dbReference>
<dbReference type="NCBIfam" id="NF006390">
    <property type="entry name" value="PRK08639.1"/>
    <property type="match status" value="1"/>
</dbReference>
<dbReference type="EC" id="4.3.1.19" evidence="12"/>
<evidence type="ECO:0000256" key="7">
    <source>
        <dbReference type="ARBA" id="ARBA00022624"/>
    </source>
</evidence>
<comment type="cofactor">
    <cofactor evidence="2 12">
        <name>pyridoxal 5'-phosphate</name>
        <dbReference type="ChEBI" id="CHEBI:597326"/>
    </cofactor>
</comment>
<keyword evidence="8 12" id="KW-0663">Pyridoxal phosphate</keyword>
<dbReference type="RefSeq" id="WP_118999482.1">
    <property type="nucleotide sequence ID" value="NZ_QWGP01000004.1"/>
</dbReference>
<evidence type="ECO:0000256" key="10">
    <source>
        <dbReference type="ARBA" id="ARBA00023304"/>
    </source>
</evidence>
<reference evidence="14 15" key="1">
    <citation type="submission" date="2018-08" db="EMBL/GenBank/DDBJ databases">
        <title>Draft genome sequence of Rhodobacter sphaeroides FY.</title>
        <authorList>
            <person name="Rayyan A."/>
            <person name="Meyer T.E."/>
            <person name="Kyndt J.A."/>
        </authorList>
    </citation>
    <scope>NUCLEOTIDE SEQUENCE [LARGE SCALE GENOMIC DNA]</scope>
    <source>
        <strain evidence="14 15">FY</strain>
    </source>
</reference>
<evidence type="ECO:0000256" key="5">
    <source>
        <dbReference type="ARBA" id="ARBA00011881"/>
    </source>
</evidence>
<dbReference type="EMBL" id="QWGP01000004">
    <property type="protein sequence ID" value="RHZ96873.1"/>
    <property type="molecule type" value="Genomic_DNA"/>
</dbReference>
<dbReference type="SUPFAM" id="SSF53686">
    <property type="entry name" value="Tryptophan synthase beta subunit-like PLP-dependent enzymes"/>
    <property type="match status" value="1"/>
</dbReference>
<evidence type="ECO:0000256" key="12">
    <source>
        <dbReference type="RuleBase" id="RU362012"/>
    </source>
</evidence>
<dbReference type="InterPro" id="IPR036052">
    <property type="entry name" value="TrpB-like_PALP_sf"/>
</dbReference>
<dbReference type="AlphaFoldDB" id="A0AAX1UNQ4"/>
<dbReference type="PANTHER" id="PTHR48078">
    <property type="entry name" value="THREONINE DEHYDRATASE, MITOCHONDRIAL-RELATED"/>
    <property type="match status" value="1"/>
</dbReference>
<dbReference type="Pfam" id="PF00585">
    <property type="entry name" value="Thr_dehydrat_C"/>
    <property type="match status" value="1"/>
</dbReference>
<evidence type="ECO:0000256" key="1">
    <source>
        <dbReference type="ARBA" id="ARBA00001274"/>
    </source>
</evidence>
<evidence type="ECO:0000256" key="8">
    <source>
        <dbReference type="ARBA" id="ARBA00022898"/>
    </source>
</evidence>
<dbReference type="InterPro" id="IPR045865">
    <property type="entry name" value="ACT-like_dom_sf"/>
</dbReference>
<evidence type="ECO:0000256" key="3">
    <source>
        <dbReference type="ARBA" id="ARBA00004810"/>
    </source>
</evidence>
<dbReference type="Gene3D" id="3.40.50.1100">
    <property type="match status" value="2"/>
</dbReference>
<evidence type="ECO:0000256" key="6">
    <source>
        <dbReference type="ARBA" id="ARBA00022605"/>
    </source>
</evidence>
<dbReference type="FunFam" id="3.40.50.1100:FF:000005">
    <property type="entry name" value="Threonine dehydratase catabolic"/>
    <property type="match status" value="1"/>
</dbReference>
<comment type="caution">
    <text evidence="14">The sequence shown here is derived from an EMBL/GenBank/DDBJ whole genome shotgun (WGS) entry which is preliminary data.</text>
</comment>
<dbReference type="GO" id="GO:0009097">
    <property type="term" value="P:isoleucine biosynthetic process"/>
    <property type="evidence" value="ECO:0007669"/>
    <property type="project" value="UniProtKB-UniRule"/>
</dbReference>
<proteinExistence type="inferred from homology"/>
<dbReference type="PROSITE" id="PS51672">
    <property type="entry name" value="ACT_LIKE"/>
    <property type="match status" value="1"/>
</dbReference>
<keyword evidence="10 12" id="KW-0100">Branched-chain amino acid biosynthesis</keyword>
<evidence type="ECO:0000313" key="14">
    <source>
        <dbReference type="EMBL" id="RHZ96873.1"/>
    </source>
</evidence>
<name>A0AAX1UNQ4_CERSP</name>
<dbReference type="GO" id="GO:0004794">
    <property type="term" value="F:threonine deaminase activity"/>
    <property type="evidence" value="ECO:0007669"/>
    <property type="project" value="UniProtKB-UniRule"/>
</dbReference>
<dbReference type="InterPro" id="IPR050147">
    <property type="entry name" value="Ser/Thr_Dehydratase"/>
</dbReference>
<evidence type="ECO:0000259" key="13">
    <source>
        <dbReference type="PROSITE" id="PS51672"/>
    </source>
</evidence>
<evidence type="ECO:0000256" key="9">
    <source>
        <dbReference type="ARBA" id="ARBA00023239"/>
    </source>
</evidence>
<dbReference type="Pfam" id="PF00291">
    <property type="entry name" value="PALP"/>
    <property type="match status" value="1"/>
</dbReference>
<dbReference type="PROSITE" id="PS00165">
    <property type="entry name" value="DEHYDRATASE_SER_THR"/>
    <property type="match status" value="1"/>
</dbReference>
<dbReference type="GO" id="GO:0006567">
    <property type="term" value="P:L-threonine catabolic process"/>
    <property type="evidence" value="ECO:0007669"/>
    <property type="project" value="TreeGrafter"/>
</dbReference>
<dbReference type="GO" id="GO:0030170">
    <property type="term" value="F:pyridoxal phosphate binding"/>
    <property type="evidence" value="ECO:0007669"/>
    <property type="project" value="InterPro"/>
</dbReference>
<dbReference type="GO" id="GO:0003941">
    <property type="term" value="F:L-serine ammonia-lyase activity"/>
    <property type="evidence" value="ECO:0007669"/>
    <property type="project" value="TreeGrafter"/>
</dbReference>
<comment type="subunit">
    <text evidence="5 12">Homotetramer.</text>
</comment>
<dbReference type="SUPFAM" id="SSF55021">
    <property type="entry name" value="ACT-like"/>
    <property type="match status" value="1"/>
</dbReference>
<comment type="pathway">
    <text evidence="3 12">Amino-acid biosynthesis; L-isoleucine biosynthesis; 2-oxobutanoate from L-threonine: step 1/1.</text>
</comment>
<evidence type="ECO:0000313" key="15">
    <source>
        <dbReference type="Proteomes" id="UP000266305"/>
    </source>
</evidence>
<comment type="catalytic activity">
    <reaction evidence="1 12">
        <text>L-threonine = 2-oxobutanoate + NH4(+)</text>
        <dbReference type="Rhea" id="RHEA:22108"/>
        <dbReference type="ChEBI" id="CHEBI:16763"/>
        <dbReference type="ChEBI" id="CHEBI:28938"/>
        <dbReference type="ChEBI" id="CHEBI:57926"/>
        <dbReference type="EC" id="4.3.1.19"/>
    </reaction>
</comment>
<dbReference type="NCBIfam" id="TIGR02079">
    <property type="entry name" value="THD1"/>
    <property type="match status" value="1"/>
</dbReference>